<dbReference type="SUPFAM" id="SSF55048">
    <property type="entry name" value="Probable ACP-binding domain of malonyl-CoA ACP transacylase"/>
    <property type="match status" value="1"/>
</dbReference>
<dbReference type="Pfam" id="PF02801">
    <property type="entry name" value="Ketoacyl-synt_C"/>
    <property type="match status" value="1"/>
</dbReference>
<dbReference type="GO" id="GO:0004312">
    <property type="term" value="F:fatty acid synthase activity"/>
    <property type="evidence" value="ECO:0007669"/>
    <property type="project" value="TreeGrafter"/>
</dbReference>
<dbReference type="GO" id="GO:0006633">
    <property type="term" value="P:fatty acid biosynthetic process"/>
    <property type="evidence" value="ECO:0007669"/>
    <property type="project" value="InterPro"/>
</dbReference>
<dbReference type="Pfam" id="PF08990">
    <property type="entry name" value="Docking"/>
    <property type="match status" value="1"/>
</dbReference>
<dbReference type="PROSITE" id="PS00012">
    <property type="entry name" value="PHOSPHOPANTETHEINE"/>
    <property type="match status" value="1"/>
</dbReference>
<dbReference type="InterPro" id="IPR016036">
    <property type="entry name" value="Malonyl_transacylase_ACP-bd"/>
</dbReference>
<evidence type="ECO:0000256" key="7">
    <source>
        <dbReference type="ARBA" id="ARBA00023268"/>
    </source>
</evidence>
<dbReference type="InterPro" id="IPR055123">
    <property type="entry name" value="SpnB-like_Rossmann"/>
</dbReference>
<feature type="domain" description="PKS/mFAS DH" evidence="13">
    <location>
        <begin position="935"/>
        <end position="1215"/>
    </location>
</feature>
<comment type="cofactor">
    <cofactor evidence="1">
        <name>pantetheine 4'-phosphate</name>
        <dbReference type="ChEBI" id="CHEBI:47942"/>
    </cofactor>
</comment>
<keyword evidence="8" id="KW-0012">Acyltransferase</keyword>
<dbReference type="PROSITE" id="PS50075">
    <property type="entry name" value="CARRIER"/>
    <property type="match status" value="1"/>
</dbReference>
<dbReference type="Proteomes" id="UP000301309">
    <property type="component" value="Unassembled WGS sequence"/>
</dbReference>
<dbReference type="InterPro" id="IPR020841">
    <property type="entry name" value="PKS_Beta-ketoAc_synthase_dom"/>
</dbReference>
<evidence type="ECO:0000256" key="3">
    <source>
        <dbReference type="ARBA" id="ARBA00022450"/>
    </source>
</evidence>
<evidence type="ECO:0000256" key="1">
    <source>
        <dbReference type="ARBA" id="ARBA00001957"/>
    </source>
</evidence>
<evidence type="ECO:0000256" key="2">
    <source>
        <dbReference type="ARBA" id="ARBA00004792"/>
    </source>
</evidence>
<name>A0A4D4L431_STRVO</name>
<dbReference type="InterPro" id="IPR016035">
    <property type="entry name" value="Acyl_Trfase/lysoPLipase"/>
</dbReference>
<dbReference type="Gene3D" id="3.40.50.720">
    <property type="entry name" value="NAD(P)-binding Rossmann-like Domain"/>
    <property type="match status" value="1"/>
</dbReference>
<dbReference type="SUPFAM" id="SSF51735">
    <property type="entry name" value="NAD(P)-binding Rossmann-fold domains"/>
    <property type="match status" value="2"/>
</dbReference>
<evidence type="ECO:0000256" key="8">
    <source>
        <dbReference type="ARBA" id="ARBA00023315"/>
    </source>
</evidence>
<dbReference type="InterPro" id="IPR042104">
    <property type="entry name" value="PKS_dehydratase_sf"/>
</dbReference>
<dbReference type="Gene3D" id="3.40.366.10">
    <property type="entry name" value="Malonyl-Coenzyme A Acyl Carrier Protein, domain 2"/>
    <property type="match status" value="1"/>
</dbReference>
<dbReference type="FunFam" id="3.40.47.10:FF:000019">
    <property type="entry name" value="Polyketide synthase type I"/>
    <property type="match status" value="1"/>
</dbReference>
<evidence type="ECO:0000256" key="10">
    <source>
        <dbReference type="SAM" id="MobiDB-lite"/>
    </source>
</evidence>
<dbReference type="Gene3D" id="3.10.129.110">
    <property type="entry name" value="Polyketide synthase dehydratase"/>
    <property type="match status" value="1"/>
</dbReference>
<dbReference type="InterPro" id="IPR013968">
    <property type="entry name" value="PKS_KR"/>
</dbReference>
<dbReference type="CDD" id="cd08956">
    <property type="entry name" value="KR_3_FAS_SDR_x"/>
    <property type="match status" value="1"/>
</dbReference>
<feature type="compositionally biased region" description="Pro residues" evidence="10">
    <location>
        <begin position="1801"/>
        <end position="1811"/>
    </location>
</feature>
<comment type="caution">
    <text evidence="14">The sequence shown here is derived from an EMBL/GenBank/DDBJ whole genome shotgun (WGS) entry which is preliminary data.</text>
</comment>
<dbReference type="SUPFAM" id="SSF52151">
    <property type="entry name" value="FabD/lysophospholipase-like"/>
    <property type="match status" value="1"/>
</dbReference>
<dbReference type="SMART" id="SM00825">
    <property type="entry name" value="PKS_KS"/>
    <property type="match status" value="1"/>
</dbReference>
<dbReference type="CDD" id="cd00833">
    <property type="entry name" value="PKS"/>
    <property type="match status" value="1"/>
</dbReference>
<reference evidence="14 15" key="1">
    <citation type="journal article" date="2020" name="Int. J. Syst. Evol. Microbiol.">
        <title>Reclassification of Streptomyces castelarensis and Streptomyces sporoclivatus as later heterotypic synonyms of Streptomyces antimycoticus.</title>
        <authorList>
            <person name="Komaki H."/>
            <person name="Tamura T."/>
        </authorList>
    </citation>
    <scope>NUCLEOTIDE SEQUENCE [LARGE SCALE GENOMIC DNA]</scope>
    <source>
        <strain evidence="14 15">NBRC 13459</strain>
    </source>
</reference>
<keyword evidence="7" id="KW-0511">Multifunctional enzyme</keyword>
<evidence type="ECO:0000259" key="13">
    <source>
        <dbReference type="PROSITE" id="PS52019"/>
    </source>
</evidence>
<keyword evidence="15" id="KW-1185">Reference proteome</keyword>
<feature type="region of interest" description="Disordered" evidence="10">
    <location>
        <begin position="428"/>
        <end position="448"/>
    </location>
</feature>
<feature type="region of interest" description="Disordered" evidence="10">
    <location>
        <begin position="1793"/>
        <end position="1817"/>
    </location>
</feature>
<dbReference type="Gene3D" id="3.30.70.3290">
    <property type="match status" value="1"/>
</dbReference>
<dbReference type="InterPro" id="IPR014030">
    <property type="entry name" value="Ketoacyl_synth_N"/>
</dbReference>
<dbReference type="SMART" id="SM00822">
    <property type="entry name" value="PKS_KR"/>
    <property type="match status" value="1"/>
</dbReference>
<dbReference type="Pfam" id="PF16197">
    <property type="entry name" value="KAsynt_C_assoc"/>
    <property type="match status" value="1"/>
</dbReference>
<evidence type="ECO:0000259" key="11">
    <source>
        <dbReference type="PROSITE" id="PS50075"/>
    </source>
</evidence>
<feature type="active site" description="Proton donor; for dehydratase activity" evidence="9">
    <location>
        <position position="1137"/>
    </location>
</feature>
<dbReference type="InterPro" id="IPR032821">
    <property type="entry name" value="PKS_assoc"/>
</dbReference>
<dbReference type="InterPro" id="IPR009081">
    <property type="entry name" value="PP-bd_ACP"/>
</dbReference>
<dbReference type="InterPro" id="IPR014043">
    <property type="entry name" value="Acyl_transferase_dom"/>
</dbReference>
<feature type="region of interest" description="C-terminal hotdog fold" evidence="9">
    <location>
        <begin position="1076"/>
        <end position="1215"/>
    </location>
</feature>
<dbReference type="Pfam" id="PF00698">
    <property type="entry name" value="Acyl_transf_1"/>
    <property type="match status" value="1"/>
</dbReference>
<dbReference type="PROSITE" id="PS52019">
    <property type="entry name" value="PKS_MFAS_DH"/>
    <property type="match status" value="1"/>
</dbReference>
<dbReference type="SMART" id="SM01294">
    <property type="entry name" value="PKS_PP_betabranch"/>
    <property type="match status" value="1"/>
</dbReference>
<dbReference type="Pfam" id="PF00550">
    <property type="entry name" value="PP-binding"/>
    <property type="match status" value="1"/>
</dbReference>
<dbReference type="Pfam" id="PF14765">
    <property type="entry name" value="PS-DH"/>
    <property type="match status" value="1"/>
</dbReference>
<dbReference type="InterPro" id="IPR036736">
    <property type="entry name" value="ACP-like_sf"/>
</dbReference>
<dbReference type="Pfam" id="PF21089">
    <property type="entry name" value="PKS_DH_N"/>
    <property type="match status" value="1"/>
</dbReference>
<evidence type="ECO:0000313" key="14">
    <source>
        <dbReference type="EMBL" id="GDY53730.1"/>
    </source>
</evidence>
<dbReference type="InterPro" id="IPR049551">
    <property type="entry name" value="PKS_DH_C"/>
</dbReference>
<dbReference type="Pfam" id="PF08659">
    <property type="entry name" value="KR"/>
    <property type="match status" value="1"/>
</dbReference>
<dbReference type="InterPro" id="IPR036291">
    <property type="entry name" value="NAD(P)-bd_dom_sf"/>
</dbReference>
<dbReference type="InterPro" id="IPR020806">
    <property type="entry name" value="PKS_PP-bd"/>
</dbReference>
<dbReference type="Pfam" id="PF22953">
    <property type="entry name" value="SpnB_Rossmann"/>
    <property type="match status" value="1"/>
</dbReference>
<dbReference type="InterPro" id="IPR016039">
    <property type="entry name" value="Thiolase-like"/>
</dbReference>
<dbReference type="InterPro" id="IPR020807">
    <property type="entry name" value="PKS_DH"/>
</dbReference>
<dbReference type="GO" id="GO:0004315">
    <property type="term" value="F:3-oxoacyl-[acyl-carrier-protein] synthase activity"/>
    <property type="evidence" value="ECO:0007669"/>
    <property type="project" value="InterPro"/>
</dbReference>
<dbReference type="InterPro" id="IPR057326">
    <property type="entry name" value="KR_dom"/>
</dbReference>
<dbReference type="InterPro" id="IPR001227">
    <property type="entry name" value="Ac_transferase_dom_sf"/>
</dbReference>
<keyword evidence="3" id="KW-0596">Phosphopantetheine</keyword>
<dbReference type="InterPro" id="IPR018201">
    <property type="entry name" value="Ketoacyl_synth_AS"/>
</dbReference>
<evidence type="ECO:0000313" key="15">
    <source>
        <dbReference type="Proteomes" id="UP000301309"/>
    </source>
</evidence>
<evidence type="ECO:0000256" key="9">
    <source>
        <dbReference type="PROSITE-ProRule" id="PRU01363"/>
    </source>
</evidence>
<feature type="region of interest" description="N-terminal hotdog fold" evidence="9">
    <location>
        <begin position="935"/>
        <end position="1064"/>
    </location>
</feature>
<dbReference type="InterPro" id="IPR049552">
    <property type="entry name" value="PKS_DH_N"/>
</dbReference>
<proteinExistence type="predicted"/>
<comment type="pathway">
    <text evidence="2">Antibiotic biosynthesis.</text>
</comment>
<evidence type="ECO:0000256" key="6">
    <source>
        <dbReference type="ARBA" id="ARBA00023194"/>
    </source>
</evidence>
<dbReference type="InterPro" id="IPR014031">
    <property type="entry name" value="Ketoacyl_synth_C"/>
</dbReference>
<dbReference type="Gene3D" id="1.10.1200.10">
    <property type="entry name" value="ACP-like"/>
    <property type="match status" value="1"/>
</dbReference>
<dbReference type="SMART" id="SM00827">
    <property type="entry name" value="PKS_AT"/>
    <property type="match status" value="1"/>
</dbReference>
<gene>
    <name evidence="14" type="ORF">SVIO_043530</name>
</gene>
<evidence type="ECO:0000256" key="4">
    <source>
        <dbReference type="ARBA" id="ARBA00022553"/>
    </source>
</evidence>
<dbReference type="PANTHER" id="PTHR43775:SF51">
    <property type="entry name" value="INACTIVE PHENOLPHTHIOCEROL SYNTHESIS POLYKETIDE SYNTHASE TYPE I PKS1-RELATED"/>
    <property type="match status" value="1"/>
</dbReference>
<dbReference type="GO" id="GO:0031177">
    <property type="term" value="F:phosphopantetheine binding"/>
    <property type="evidence" value="ECO:0007669"/>
    <property type="project" value="InterPro"/>
</dbReference>
<dbReference type="FunFam" id="1.10.1200.10:FF:000007">
    <property type="entry name" value="Probable polyketide synthase pks17"/>
    <property type="match status" value="1"/>
</dbReference>
<dbReference type="PROSITE" id="PS00606">
    <property type="entry name" value="KS3_1"/>
    <property type="match status" value="1"/>
</dbReference>
<organism evidence="14 15">
    <name type="scientific">Streptomyces violaceusniger</name>
    <dbReference type="NCBI Taxonomy" id="68280"/>
    <lineage>
        <taxon>Bacteria</taxon>
        <taxon>Bacillati</taxon>
        <taxon>Actinomycetota</taxon>
        <taxon>Actinomycetes</taxon>
        <taxon>Kitasatosporales</taxon>
        <taxon>Streptomycetaceae</taxon>
        <taxon>Streptomyces</taxon>
        <taxon>Streptomyces violaceusniger group</taxon>
    </lineage>
</organism>
<dbReference type="FunFam" id="3.40.366.10:FF:000002">
    <property type="entry name" value="Probable polyketide synthase 2"/>
    <property type="match status" value="1"/>
</dbReference>
<feature type="active site" description="Proton acceptor; for dehydratase activity" evidence="9">
    <location>
        <position position="967"/>
    </location>
</feature>
<keyword evidence="4" id="KW-0597">Phosphoprotein</keyword>
<dbReference type="PANTHER" id="PTHR43775">
    <property type="entry name" value="FATTY ACID SYNTHASE"/>
    <property type="match status" value="1"/>
</dbReference>
<dbReference type="SUPFAM" id="SSF53901">
    <property type="entry name" value="Thiolase-like"/>
    <property type="match status" value="1"/>
</dbReference>
<evidence type="ECO:0000256" key="5">
    <source>
        <dbReference type="ARBA" id="ARBA00022679"/>
    </source>
</evidence>
<sequence length="1817" mass="189547">MADQDKILDYLKRVTADLHQTRQRLREVESQEPEPIAIVGMSCRFPGGVTSPEELWELVAAGGDAIADFPTDRGWDVDSLFADDPDEQGTSYTDKGGFLDGAGEFDAAFFGISPRETLGMDPQQRLLLETSWEAFERAGIDPATLRGAKAGVFVGTNGQDYPELMHTLPQGVEQYLLTGNAASVISGRISYTFGLEGPALTVDTACSASLVALHLAIQSLRSGECSLALTGGVTVMNSPRAFINFSRQRGLAPDGRCKAFADGADGTGWGEGVGMLLVERLSDARRHGHKVLAIVRGSAINQDGASNGLTAPNGPSQQRVIRQALTDARLTPAQVDAVEAHGTGTSLGDPIEAQALLATYGQNRAEGRPLWLGSIKSNFGHTQAAAGVAGIIKMVKAIEHGVLPRTLHVDAPSRDVDWDAGAVSLLTENTPWPETGQPRRAGISSFGVSGTNAHTVIEQAPAEDRETSGGDDTAPSEWTGIGGQLPLLVSAQSAPALRAQAERLTARVQDDPGLGLVDLAHSLATTRAALDHRAVVLAGEGGREELLRGLAALAEDAPTGGVVRGEVAEGKVAFLFTGQGSQRAGMGRELYEAVPAFARALDEVCAELDQHLQRPLREVMFGDDSGSLDRTGYTQPALFALEVALFRLLETWGVKPDFLVGHSIGELAAAHVAGVLSLADAAKLVAARGRLMEELPAGGAMIAIQASEDEVAPLLTERVSIAALNGPASVVVAGDEDAALEIASGFEAEGRKTKRLTVSHAFHSPRMDGMLDAFREVARQVTYAPPVIPIISNLTGGSVSADEICSPDYWVRHVREAVRFTDGIRRLEEYDVATYVELGPDGVLSAMAQDCVTGDGAVFVPALRGDRPEATSLAGALALAHVHGVAVDWNAFFEGSGARRVELPTYAFQRELYWPEPPGPWTGDVTAAGLGSADHPLLGAAVSLADGAGFLFTGRLSLQTHPWLADHAVMDTVLLPGTAFVELAIRAGDHVGADVLEELTLEAPLVLPPQGGVQLQVSVGARDETGRRSLTLHSRLEEAADGTWGEGEWTRHATGVLAAGATTPDDTLTAWPPAGATEVPVDGLYDWLAETGFAYGPVFQGLQGAWQHGDQVYAEVRLPESARAEAELFGLHPALLDAALHAVGIGSLLEDTEHGRLPFSWSGVRLHAVGAATLRVRLSPAGQDAVAVLVTDESGAPVASVDSLLLRPVSPDQVHAARGAFHEALFRVEWTPAPVPANTTVVAGQWAVLGHHGGGAEHPELALALPTAAGYADLAALGAAVDAGAPVPQAVVAPFFAGDTGLDTGLPVETAVREALHRALELVQGWLADARFEGSRLVIATRGAVATSTDADTEDLAHAPLWGLLRSAQSENPDRFVLADLDGTDESHRALSAALATGESQFAIRAGTVVVPRLAKVASAAERTAPALDPEGTALVTGATGTLGGLVARHLVAEHGIRHLLLLSRRGGDAHGAAELVAELRASGAEVTLAACDVADRDALAEVLAAVPAAHPLTAVVHTAGVLDDGVIGSLTAERVDRVLPPKVDAAWNLHELTRDLDLSAFVLFSAAAGTLGGPGQANYAAANAFLDALAHRRRAQGLPATALAWGLWAERSGMTGDLDDTDIQRISRAGVAALSSEEGLALLDTALAVGDPALVPMHLDLAPLRHADATMVPALLRGLVRAPGRRVVEAGGGEAPGGLADRLLGLSVPERDRLLLEVVCGQVAAVLGYAGPEAVGSARAFKELGFDSLTAVELRNRLGAVTGVRLPATLVFDYPTPTALAGFLRTEILGDQADEAAAARPPPWPSPTTSPSPSSA</sequence>
<keyword evidence="6" id="KW-0045">Antibiotic biosynthesis</keyword>
<dbReference type="InterPro" id="IPR015083">
    <property type="entry name" value="NorB/c/GfsB-D-like_docking"/>
</dbReference>
<dbReference type="InterPro" id="IPR006162">
    <property type="entry name" value="Ppantetheine_attach_site"/>
</dbReference>
<dbReference type="SMART" id="SM00826">
    <property type="entry name" value="PKS_DH"/>
    <property type="match status" value="1"/>
</dbReference>
<dbReference type="InterPro" id="IPR049900">
    <property type="entry name" value="PKS_mFAS_DH"/>
</dbReference>
<evidence type="ECO:0000259" key="12">
    <source>
        <dbReference type="PROSITE" id="PS52004"/>
    </source>
</evidence>
<feature type="domain" description="Ketosynthase family 3 (KS3)" evidence="12">
    <location>
        <begin position="33"/>
        <end position="459"/>
    </location>
</feature>
<dbReference type="EMBL" id="BJHW01000001">
    <property type="protein sequence ID" value="GDY53730.1"/>
    <property type="molecule type" value="Genomic_DNA"/>
</dbReference>
<protein>
    <submittedName>
        <fullName evidence="14">Polyketide synthase</fullName>
    </submittedName>
</protein>
<dbReference type="Pfam" id="PF00109">
    <property type="entry name" value="ketoacyl-synt"/>
    <property type="match status" value="1"/>
</dbReference>
<dbReference type="InterPro" id="IPR050091">
    <property type="entry name" value="PKS_NRPS_Biosynth_Enz"/>
</dbReference>
<dbReference type="PROSITE" id="PS52004">
    <property type="entry name" value="KS3_2"/>
    <property type="match status" value="1"/>
</dbReference>
<dbReference type="SUPFAM" id="SSF47336">
    <property type="entry name" value="ACP-like"/>
    <property type="match status" value="1"/>
</dbReference>
<dbReference type="GO" id="GO:0033068">
    <property type="term" value="P:macrolide biosynthetic process"/>
    <property type="evidence" value="ECO:0007669"/>
    <property type="project" value="UniProtKB-ARBA"/>
</dbReference>
<dbReference type="SMART" id="SM00823">
    <property type="entry name" value="PKS_PP"/>
    <property type="match status" value="1"/>
</dbReference>
<accession>A0A4D4L431</accession>
<keyword evidence="5" id="KW-0808">Transferase</keyword>
<dbReference type="Gene3D" id="3.40.47.10">
    <property type="match status" value="1"/>
</dbReference>
<feature type="domain" description="Carrier" evidence="11">
    <location>
        <begin position="1714"/>
        <end position="1789"/>
    </location>
</feature>